<dbReference type="GO" id="GO:0005737">
    <property type="term" value="C:cytoplasm"/>
    <property type="evidence" value="ECO:0007669"/>
    <property type="project" value="TreeGrafter"/>
</dbReference>
<evidence type="ECO:0000256" key="5">
    <source>
        <dbReference type="ARBA" id="ARBA00023239"/>
    </source>
</evidence>
<organism evidence="8 9">
    <name type="scientific">Cloeon dipterum</name>
    <dbReference type="NCBI Taxonomy" id="197152"/>
    <lineage>
        <taxon>Eukaryota</taxon>
        <taxon>Metazoa</taxon>
        <taxon>Ecdysozoa</taxon>
        <taxon>Arthropoda</taxon>
        <taxon>Hexapoda</taxon>
        <taxon>Insecta</taxon>
        <taxon>Pterygota</taxon>
        <taxon>Palaeoptera</taxon>
        <taxon>Ephemeroptera</taxon>
        <taxon>Pisciforma</taxon>
        <taxon>Baetidae</taxon>
        <taxon>Cloeon</taxon>
    </lineage>
</organism>
<dbReference type="InterPro" id="IPR002433">
    <property type="entry name" value="Orn_de-COase"/>
</dbReference>
<comment type="similarity">
    <text evidence="2">Belongs to the Orn/Lys/Arg decarboxylase class-II family.</text>
</comment>
<dbReference type="Pfam" id="PF02784">
    <property type="entry name" value="Orn_Arg_deC_N"/>
    <property type="match status" value="1"/>
</dbReference>
<dbReference type="OrthoDB" id="5034579at2759"/>
<dbReference type="InterPro" id="IPR022644">
    <property type="entry name" value="De-COase2_N"/>
</dbReference>
<evidence type="ECO:0000256" key="3">
    <source>
        <dbReference type="ARBA" id="ARBA00022898"/>
    </source>
</evidence>
<dbReference type="Proteomes" id="UP000494165">
    <property type="component" value="Unassembled WGS sequence"/>
</dbReference>
<keyword evidence="9" id="KW-1185">Reference proteome</keyword>
<dbReference type="Gene3D" id="2.40.37.10">
    <property type="entry name" value="Lyase, Ornithine Decarboxylase, Chain A, domain 1"/>
    <property type="match status" value="1"/>
</dbReference>
<proteinExistence type="inferred from homology"/>
<dbReference type="InterPro" id="IPR029066">
    <property type="entry name" value="PLP-binding_barrel"/>
</dbReference>
<gene>
    <name evidence="8" type="ORF">CLODIP_2_CD09437</name>
</gene>
<dbReference type="Gene3D" id="3.20.20.10">
    <property type="entry name" value="Alanine racemase"/>
    <property type="match status" value="1"/>
</dbReference>
<dbReference type="SUPFAM" id="SSF50621">
    <property type="entry name" value="Alanine racemase C-terminal domain-like"/>
    <property type="match status" value="1"/>
</dbReference>
<dbReference type="PANTHER" id="PTHR11482">
    <property type="entry name" value="ARGININE/DIAMINOPIMELATE/ORNITHINE DECARBOXYLASE"/>
    <property type="match status" value="1"/>
</dbReference>
<name>A0A8S1DGU3_9INSE</name>
<dbReference type="EMBL" id="CADEPI010000178">
    <property type="protein sequence ID" value="CAB3379113.1"/>
    <property type="molecule type" value="Genomic_DNA"/>
</dbReference>
<keyword evidence="5" id="KW-0456">Lyase</keyword>
<keyword evidence="4" id="KW-0620">Polyamine biosynthesis</keyword>
<evidence type="ECO:0000256" key="6">
    <source>
        <dbReference type="ARBA" id="ARBA00037173"/>
    </source>
</evidence>
<evidence type="ECO:0000256" key="2">
    <source>
        <dbReference type="ARBA" id="ARBA00008872"/>
    </source>
</evidence>
<sequence>MGADPSRIIFANTVKPAWHINFAAKAGVATLTFDNEEELYKIQALYPSAKLVIRIRCDASSAQCVLGMKFGVEVDDAFSLLETARALGLDVVGVSFHVGSGCSDPPVFQRAIQAARGLFDAAKRIGFEFTLLDIGGGFPGNKDSSLDNIADVVNSALKEFFPVGCGVRVIAEPGRFYVASAYTLATLIHSKRRVKNKDGTFSFMYYINDGIYGSFNCLKYDHAVVTPIPLKRSKANKEPAIGTIWGPTCDGEDQVTGPLMLPELEIGDWFVFENMGAYTLPISCGFNGMPVPKVNAFADEKTLLELKNIRALNKEK</sequence>
<evidence type="ECO:0000259" key="7">
    <source>
        <dbReference type="Pfam" id="PF02784"/>
    </source>
</evidence>
<evidence type="ECO:0000256" key="4">
    <source>
        <dbReference type="ARBA" id="ARBA00023115"/>
    </source>
</evidence>
<dbReference type="PRINTS" id="PR01182">
    <property type="entry name" value="ORNDCRBXLASE"/>
</dbReference>
<dbReference type="SUPFAM" id="SSF51419">
    <property type="entry name" value="PLP-binding barrel"/>
    <property type="match status" value="1"/>
</dbReference>
<dbReference type="GO" id="GO:0004586">
    <property type="term" value="F:ornithine decarboxylase activity"/>
    <property type="evidence" value="ECO:0007669"/>
    <property type="project" value="TreeGrafter"/>
</dbReference>
<comment type="function">
    <text evidence="6">Catalyzes the first and rate-limiting step of polyamine biosynthesis that converts ornithine into putrescine, which is the precursor for the polyamines, spermidine and spermine. Polyamines are essential for cell proliferation and are implicated in cellular processes, ranging from DNA replication to apoptosis.</text>
</comment>
<keyword evidence="3" id="KW-0663">Pyridoxal phosphate</keyword>
<protein>
    <recommendedName>
        <fullName evidence="7">Orn/DAP/Arg decarboxylase 2 N-terminal domain-containing protein</fullName>
    </recommendedName>
</protein>
<reference evidence="8 9" key="1">
    <citation type="submission" date="2020-04" db="EMBL/GenBank/DDBJ databases">
        <authorList>
            <person name="Alioto T."/>
            <person name="Alioto T."/>
            <person name="Gomez Garrido J."/>
        </authorList>
    </citation>
    <scope>NUCLEOTIDE SEQUENCE [LARGE SCALE GENOMIC DNA]</scope>
</reference>
<dbReference type="InterPro" id="IPR009006">
    <property type="entry name" value="Ala_racemase/Decarboxylase_C"/>
</dbReference>
<comment type="cofactor">
    <cofactor evidence="1">
        <name>pyridoxal 5'-phosphate</name>
        <dbReference type="ChEBI" id="CHEBI:597326"/>
    </cofactor>
</comment>
<dbReference type="AlphaFoldDB" id="A0A8S1DGU3"/>
<evidence type="ECO:0000313" key="8">
    <source>
        <dbReference type="EMBL" id="CAB3379113.1"/>
    </source>
</evidence>
<evidence type="ECO:0000256" key="1">
    <source>
        <dbReference type="ARBA" id="ARBA00001933"/>
    </source>
</evidence>
<comment type="caution">
    <text evidence="8">The sequence shown here is derived from an EMBL/GenBank/DDBJ whole genome shotgun (WGS) entry which is preliminary data.</text>
</comment>
<evidence type="ECO:0000313" key="9">
    <source>
        <dbReference type="Proteomes" id="UP000494165"/>
    </source>
</evidence>
<dbReference type="GO" id="GO:0033387">
    <property type="term" value="P:putrescine biosynthetic process from arginine, via ornithine"/>
    <property type="evidence" value="ECO:0007669"/>
    <property type="project" value="TreeGrafter"/>
</dbReference>
<dbReference type="PANTHER" id="PTHR11482:SF6">
    <property type="entry name" value="ORNITHINE DECARBOXYLASE 1-RELATED"/>
    <property type="match status" value="1"/>
</dbReference>
<dbReference type="FunFam" id="3.20.20.10:FF:000005">
    <property type="entry name" value="Ornithine decarboxylase"/>
    <property type="match status" value="1"/>
</dbReference>
<dbReference type="CDD" id="cd00622">
    <property type="entry name" value="PLPDE_III_ODC"/>
    <property type="match status" value="1"/>
</dbReference>
<feature type="domain" description="Orn/DAP/Arg decarboxylase 2 N-terminal" evidence="7">
    <location>
        <begin position="1"/>
        <end position="179"/>
    </location>
</feature>
<accession>A0A8S1DGU3</accession>